<organism evidence="2 3">
    <name type="scientific">Rangifer tarandus platyrhynchus</name>
    <name type="common">Svalbard reindeer</name>
    <dbReference type="NCBI Taxonomy" id="3082113"/>
    <lineage>
        <taxon>Eukaryota</taxon>
        <taxon>Metazoa</taxon>
        <taxon>Chordata</taxon>
        <taxon>Craniata</taxon>
        <taxon>Vertebrata</taxon>
        <taxon>Euteleostomi</taxon>
        <taxon>Mammalia</taxon>
        <taxon>Eutheria</taxon>
        <taxon>Laurasiatheria</taxon>
        <taxon>Artiodactyla</taxon>
        <taxon>Ruminantia</taxon>
        <taxon>Pecora</taxon>
        <taxon>Cervidae</taxon>
        <taxon>Odocoileinae</taxon>
        <taxon>Rangifer</taxon>
    </lineage>
</organism>
<feature type="region of interest" description="Disordered" evidence="1">
    <location>
        <begin position="1"/>
        <end position="35"/>
    </location>
</feature>
<evidence type="ECO:0000313" key="2">
    <source>
        <dbReference type="EMBL" id="CAI9176799.1"/>
    </source>
</evidence>
<proteinExistence type="predicted"/>
<name>A0ABN8ZSM6_RANTA</name>
<accession>A0ABN8ZSM6</accession>
<reference evidence="2" key="1">
    <citation type="submission" date="2023-04" db="EMBL/GenBank/DDBJ databases">
        <authorList>
            <consortium name="ELIXIR-Norway"/>
        </authorList>
    </citation>
    <scope>NUCLEOTIDE SEQUENCE [LARGE SCALE GENOMIC DNA]</scope>
</reference>
<dbReference type="Proteomes" id="UP001176941">
    <property type="component" value="Chromosome 6"/>
</dbReference>
<gene>
    <name evidence="2" type="ORF">MRATA1EN1_LOCUS25761</name>
</gene>
<keyword evidence="3" id="KW-1185">Reference proteome</keyword>
<evidence type="ECO:0000256" key="1">
    <source>
        <dbReference type="SAM" id="MobiDB-lite"/>
    </source>
</evidence>
<evidence type="ECO:0000313" key="3">
    <source>
        <dbReference type="Proteomes" id="UP001176941"/>
    </source>
</evidence>
<dbReference type="EMBL" id="OX459942">
    <property type="protein sequence ID" value="CAI9176799.1"/>
    <property type="molecule type" value="Genomic_DNA"/>
</dbReference>
<sequence length="178" mass="19035">MPPPRLPRLGDAGGDLGPAFRSIGPCEGPRGREDSSPVLDLHTVAAFSRQCGRGPCGVRRCPAPAELRCRRRARCASQLEMEMRPRPACLSLPPDISGTPLCLEAAAPSAPAVLAYLLSASPLRPHSRPLPPVLCKAGRDALLGLQKPDNTSQPAPGFWAGVLQKDANGDQRERHFHM</sequence>
<protein>
    <submittedName>
        <fullName evidence="2">Uncharacterized protein</fullName>
    </submittedName>
</protein>